<proteinExistence type="predicted"/>
<accession>A0A0F9H3D7</accession>
<dbReference type="EMBL" id="LAZR01026096">
    <property type="protein sequence ID" value="KKL69807.1"/>
    <property type="molecule type" value="Genomic_DNA"/>
</dbReference>
<dbReference type="AlphaFoldDB" id="A0A0F9H3D7"/>
<name>A0A0F9H3D7_9ZZZZ</name>
<reference evidence="1" key="1">
    <citation type="journal article" date="2015" name="Nature">
        <title>Complex archaea that bridge the gap between prokaryotes and eukaryotes.</title>
        <authorList>
            <person name="Spang A."/>
            <person name="Saw J.H."/>
            <person name="Jorgensen S.L."/>
            <person name="Zaremba-Niedzwiedzka K."/>
            <person name="Martijn J."/>
            <person name="Lind A.E."/>
            <person name="van Eijk R."/>
            <person name="Schleper C."/>
            <person name="Guy L."/>
            <person name="Ettema T.J."/>
        </authorList>
    </citation>
    <scope>NUCLEOTIDE SEQUENCE</scope>
</reference>
<organism evidence="1">
    <name type="scientific">marine sediment metagenome</name>
    <dbReference type="NCBI Taxonomy" id="412755"/>
    <lineage>
        <taxon>unclassified sequences</taxon>
        <taxon>metagenomes</taxon>
        <taxon>ecological metagenomes</taxon>
    </lineage>
</organism>
<comment type="caution">
    <text evidence="1">The sequence shown here is derived from an EMBL/GenBank/DDBJ whole genome shotgun (WGS) entry which is preliminary data.</text>
</comment>
<protein>
    <submittedName>
        <fullName evidence="1">Uncharacterized protein</fullName>
    </submittedName>
</protein>
<feature type="non-terminal residue" evidence="1">
    <location>
        <position position="1"/>
    </location>
</feature>
<sequence length="25" mass="3120">TYREVELIKFTIDELIEKIKLIILW</sequence>
<evidence type="ECO:0000313" key="1">
    <source>
        <dbReference type="EMBL" id="KKL69807.1"/>
    </source>
</evidence>
<gene>
    <name evidence="1" type="ORF">LCGC14_2111180</name>
</gene>